<gene>
    <name evidence="1" type="ORF">S03H2_52500</name>
</gene>
<accession>X1J9J4</accession>
<proteinExistence type="predicted"/>
<reference evidence="1" key="1">
    <citation type="journal article" date="2014" name="Front. Microbiol.">
        <title>High frequency of phylogenetically diverse reductive dehalogenase-homologous genes in deep subseafloor sedimentary metagenomes.</title>
        <authorList>
            <person name="Kawai M."/>
            <person name="Futagami T."/>
            <person name="Toyoda A."/>
            <person name="Takaki Y."/>
            <person name="Nishi S."/>
            <person name="Hori S."/>
            <person name="Arai W."/>
            <person name="Tsubouchi T."/>
            <person name="Morono Y."/>
            <person name="Uchiyama I."/>
            <person name="Ito T."/>
            <person name="Fujiyama A."/>
            <person name="Inagaki F."/>
            <person name="Takami H."/>
        </authorList>
    </citation>
    <scope>NUCLEOTIDE SEQUENCE</scope>
    <source>
        <strain evidence="1">Expedition CK06-06</strain>
    </source>
</reference>
<dbReference type="InterPro" id="IPR014729">
    <property type="entry name" value="Rossmann-like_a/b/a_fold"/>
</dbReference>
<protein>
    <recommendedName>
        <fullName evidence="2">Pantetheine-phosphate adenylyltransferase</fullName>
    </recommendedName>
</protein>
<organism evidence="1">
    <name type="scientific">marine sediment metagenome</name>
    <dbReference type="NCBI Taxonomy" id="412755"/>
    <lineage>
        <taxon>unclassified sequences</taxon>
        <taxon>metagenomes</taxon>
        <taxon>ecological metagenomes</taxon>
    </lineage>
</organism>
<dbReference type="AlphaFoldDB" id="X1J9J4"/>
<evidence type="ECO:0008006" key="2">
    <source>
        <dbReference type="Google" id="ProtNLM"/>
    </source>
</evidence>
<dbReference type="SUPFAM" id="SSF52374">
    <property type="entry name" value="Nucleotidylyl transferase"/>
    <property type="match status" value="1"/>
</dbReference>
<dbReference type="EMBL" id="BARU01033350">
    <property type="protein sequence ID" value="GAH66438.1"/>
    <property type="molecule type" value="Genomic_DNA"/>
</dbReference>
<dbReference type="Gene3D" id="3.40.50.620">
    <property type="entry name" value="HUPs"/>
    <property type="match status" value="1"/>
</dbReference>
<sequence length="69" mass="7774">MPTLGGEFDMAMMNKRLFPELELVCLMAKLEYQFLSSRLLKETASLGGSIDDFVPKHVAEALKGRLEKK</sequence>
<comment type="caution">
    <text evidence="1">The sequence shown here is derived from an EMBL/GenBank/DDBJ whole genome shotgun (WGS) entry which is preliminary data.</text>
</comment>
<evidence type="ECO:0000313" key="1">
    <source>
        <dbReference type="EMBL" id="GAH66438.1"/>
    </source>
</evidence>
<name>X1J9J4_9ZZZZ</name>